<keyword evidence="8" id="KW-0067">ATP-binding</keyword>
<dbReference type="EC" id="2.7.1.130" evidence="2"/>
<evidence type="ECO:0000256" key="2">
    <source>
        <dbReference type="ARBA" id="ARBA00012071"/>
    </source>
</evidence>
<dbReference type="UniPathway" id="UPA00359">
    <property type="reaction ID" value="UER00482"/>
</dbReference>
<dbReference type="SUPFAM" id="SSF52540">
    <property type="entry name" value="P-loop containing nucleoside triphosphate hydrolases"/>
    <property type="match status" value="1"/>
</dbReference>
<dbReference type="PANTHER" id="PTHR42724">
    <property type="entry name" value="TETRAACYLDISACCHARIDE 4'-KINASE"/>
    <property type="match status" value="1"/>
</dbReference>
<dbReference type="AlphaFoldDB" id="T0YMI1"/>
<dbReference type="GO" id="GO:0005524">
    <property type="term" value="F:ATP binding"/>
    <property type="evidence" value="ECO:0007669"/>
    <property type="project" value="UniProtKB-KW"/>
</dbReference>
<keyword evidence="4" id="KW-0441">Lipid A biosynthesis</keyword>
<evidence type="ECO:0000256" key="8">
    <source>
        <dbReference type="ARBA" id="ARBA00022840"/>
    </source>
</evidence>
<evidence type="ECO:0000256" key="1">
    <source>
        <dbReference type="ARBA" id="ARBA00004870"/>
    </source>
</evidence>
<keyword evidence="9" id="KW-0443">Lipid metabolism</keyword>
<evidence type="ECO:0000313" key="10">
    <source>
        <dbReference type="EMBL" id="EQD33097.1"/>
    </source>
</evidence>
<proteinExistence type="predicted"/>
<comment type="pathway">
    <text evidence="1">Glycolipid biosynthesis; lipid IV(A) biosynthesis; lipid IV(A) from (3R)-3-hydroxytetradecanoyl-[acyl-carrier-protein] and UDP-N-acetyl-alpha-D-glucosamine: step 6/6.</text>
</comment>
<evidence type="ECO:0000256" key="7">
    <source>
        <dbReference type="ARBA" id="ARBA00022777"/>
    </source>
</evidence>
<reference evidence="10" key="1">
    <citation type="submission" date="2013-08" db="EMBL/GenBank/DDBJ databases">
        <authorList>
            <person name="Mendez C."/>
            <person name="Richter M."/>
            <person name="Ferrer M."/>
            <person name="Sanchez J."/>
        </authorList>
    </citation>
    <scope>NUCLEOTIDE SEQUENCE</scope>
</reference>
<organism evidence="10">
    <name type="scientific">mine drainage metagenome</name>
    <dbReference type="NCBI Taxonomy" id="410659"/>
    <lineage>
        <taxon>unclassified sequences</taxon>
        <taxon>metagenomes</taxon>
        <taxon>ecological metagenomes</taxon>
    </lineage>
</organism>
<dbReference type="PANTHER" id="PTHR42724:SF1">
    <property type="entry name" value="TETRAACYLDISACCHARIDE 4'-KINASE, MITOCHONDRIAL-RELATED"/>
    <property type="match status" value="1"/>
</dbReference>
<reference evidence="10" key="2">
    <citation type="journal article" date="2014" name="ISME J.">
        <title>Microbial stratification in low pH oxic and suboxic macroscopic growths along an acid mine drainage.</title>
        <authorList>
            <person name="Mendez-Garcia C."/>
            <person name="Mesa V."/>
            <person name="Sprenger R.R."/>
            <person name="Richter M."/>
            <person name="Diez M.S."/>
            <person name="Solano J."/>
            <person name="Bargiela R."/>
            <person name="Golyshina O.V."/>
            <person name="Manteca A."/>
            <person name="Ramos J.L."/>
            <person name="Gallego J.R."/>
            <person name="Llorente I."/>
            <person name="Martins Dos Santos V.A."/>
            <person name="Jensen O.N."/>
            <person name="Pelaez A.I."/>
            <person name="Sanchez J."/>
            <person name="Ferrer M."/>
        </authorList>
    </citation>
    <scope>NUCLEOTIDE SEQUENCE</scope>
</reference>
<evidence type="ECO:0000256" key="3">
    <source>
        <dbReference type="ARBA" id="ARBA00022516"/>
    </source>
</evidence>
<keyword evidence="3" id="KW-0444">Lipid biosynthesis</keyword>
<feature type="non-terminal residue" evidence="10">
    <location>
        <position position="187"/>
    </location>
</feature>
<dbReference type="EMBL" id="AUZZ01009648">
    <property type="protein sequence ID" value="EQD33097.1"/>
    <property type="molecule type" value="Genomic_DNA"/>
</dbReference>
<gene>
    <name evidence="10" type="ORF">B2A_13337</name>
</gene>
<sequence length="187" mass="19826">MGNLTVGGTGKTPLAIWLAMQLTRRGVLVGVVSRGYGRAPSGVRVLEAGSSWREVGDEPLLLHRRTGCATAVARDRVAAAAALIERGAQVILADDGLQHLSLERDCEIVVVDGSRGFGNGRLLPAGPLREPLSRLRTVDALVVNGPLEHPSLRAGEGIEEAMRMALVPGQPRRLLSGESRPLESFEG</sequence>
<dbReference type="InterPro" id="IPR027417">
    <property type="entry name" value="P-loop_NTPase"/>
</dbReference>
<dbReference type="NCBIfam" id="TIGR00682">
    <property type="entry name" value="lpxK"/>
    <property type="match status" value="1"/>
</dbReference>
<dbReference type="Pfam" id="PF02606">
    <property type="entry name" value="LpxK"/>
    <property type="match status" value="1"/>
</dbReference>
<dbReference type="InterPro" id="IPR003758">
    <property type="entry name" value="LpxK"/>
</dbReference>
<evidence type="ECO:0000256" key="6">
    <source>
        <dbReference type="ARBA" id="ARBA00022741"/>
    </source>
</evidence>
<dbReference type="GO" id="GO:0009029">
    <property type="term" value="F:lipid-A 4'-kinase activity"/>
    <property type="evidence" value="ECO:0007669"/>
    <property type="project" value="UniProtKB-EC"/>
</dbReference>
<dbReference type="GO" id="GO:0009245">
    <property type="term" value="P:lipid A biosynthetic process"/>
    <property type="evidence" value="ECO:0007669"/>
    <property type="project" value="UniProtKB-KW"/>
</dbReference>
<dbReference type="GO" id="GO:0009244">
    <property type="term" value="P:lipopolysaccharide core region biosynthetic process"/>
    <property type="evidence" value="ECO:0007669"/>
    <property type="project" value="TreeGrafter"/>
</dbReference>
<evidence type="ECO:0000256" key="9">
    <source>
        <dbReference type="ARBA" id="ARBA00023098"/>
    </source>
</evidence>
<keyword evidence="7 10" id="KW-0418">Kinase</keyword>
<evidence type="ECO:0000256" key="4">
    <source>
        <dbReference type="ARBA" id="ARBA00022556"/>
    </source>
</evidence>
<comment type="caution">
    <text evidence="10">The sequence shown here is derived from an EMBL/GenBank/DDBJ whole genome shotgun (WGS) entry which is preliminary data.</text>
</comment>
<dbReference type="GO" id="GO:0005886">
    <property type="term" value="C:plasma membrane"/>
    <property type="evidence" value="ECO:0007669"/>
    <property type="project" value="TreeGrafter"/>
</dbReference>
<accession>T0YMI1</accession>
<evidence type="ECO:0000256" key="5">
    <source>
        <dbReference type="ARBA" id="ARBA00022679"/>
    </source>
</evidence>
<protein>
    <recommendedName>
        <fullName evidence="2">tetraacyldisaccharide 4'-kinase</fullName>
        <ecNumber evidence="2">2.7.1.130</ecNumber>
    </recommendedName>
</protein>
<name>T0YMI1_9ZZZZ</name>
<keyword evidence="6" id="KW-0547">Nucleotide-binding</keyword>
<keyword evidence="5 10" id="KW-0808">Transferase</keyword>